<evidence type="ECO:0000256" key="3">
    <source>
        <dbReference type="ARBA" id="ARBA00023163"/>
    </source>
</evidence>
<dbReference type="AlphaFoldDB" id="A0A7T4KFP0"/>
<dbReference type="InterPro" id="IPR036286">
    <property type="entry name" value="LexA/Signal_pep-like_sf"/>
</dbReference>
<feature type="domain" description="HTH cro/C1-type" evidence="4">
    <location>
        <begin position="8"/>
        <end position="62"/>
    </location>
</feature>
<gene>
    <name evidence="5" type="ORF">I6H56_06490</name>
</gene>
<dbReference type="InterPro" id="IPR015927">
    <property type="entry name" value="Peptidase_S24_S26A/B/C"/>
</dbReference>
<dbReference type="Proteomes" id="UP000595577">
    <property type="component" value="Chromosome"/>
</dbReference>
<evidence type="ECO:0000313" key="6">
    <source>
        <dbReference type="Proteomes" id="UP000595577"/>
    </source>
</evidence>
<dbReference type="PANTHER" id="PTHR40661">
    <property type="match status" value="1"/>
</dbReference>
<keyword evidence="1" id="KW-0805">Transcription regulation</keyword>
<evidence type="ECO:0000313" key="5">
    <source>
        <dbReference type="EMBL" id="QQB72969.1"/>
    </source>
</evidence>
<dbReference type="Gene3D" id="1.10.260.40">
    <property type="entry name" value="lambda repressor-like DNA-binding domains"/>
    <property type="match status" value="1"/>
</dbReference>
<dbReference type="Gene3D" id="2.10.109.10">
    <property type="entry name" value="Umud Fragment, subunit A"/>
    <property type="match status" value="1"/>
</dbReference>
<reference evidence="5 6" key="1">
    <citation type="submission" date="2020-12" db="EMBL/GenBank/DDBJ databases">
        <title>FDA dAtabase for Regulatory Grade micrObial Sequences (FDA-ARGOS): Supporting development and validation of Infectious Disease Dx tests.</title>
        <authorList>
            <person name="Sproer C."/>
            <person name="Gronow S."/>
            <person name="Severitt S."/>
            <person name="Schroder I."/>
            <person name="Tallon L."/>
            <person name="Sadzewicz L."/>
            <person name="Zhao X."/>
            <person name="Boylan J."/>
            <person name="Ott S."/>
            <person name="Bowen H."/>
            <person name="Vavikolanu K."/>
            <person name="Mehta A."/>
            <person name="Aluvathingal J."/>
            <person name="Nadendla S."/>
            <person name="Lowell S."/>
            <person name="Myers T."/>
            <person name="Yan Y."/>
            <person name="Sichtig H."/>
        </authorList>
    </citation>
    <scope>NUCLEOTIDE SEQUENCE [LARGE SCALE GENOMIC DNA]</scope>
    <source>
        <strain evidence="5 6">FDAARGOS_999</strain>
    </source>
</reference>
<dbReference type="CDD" id="cd00093">
    <property type="entry name" value="HTH_XRE"/>
    <property type="match status" value="1"/>
</dbReference>
<dbReference type="GO" id="GO:0003677">
    <property type="term" value="F:DNA binding"/>
    <property type="evidence" value="ECO:0007669"/>
    <property type="project" value="UniProtKB-KW"/>
</dbReference>
<keyword evidence="3" id="KW-0804">Transcription</keyword>
<dbReference type="PROSITE" id="PS50943">
    <property type="entry name" value="HTH_CROC1"/>
    <property type="match status" value="1"/>
</dbReference>
<accession>A0A7T4KFP0</accession>
<dbReference type="InterPro" id="IPR001387">
    <property type="entry name" value="Cro/C1-type_HTH"/>
</dbReference>
<dbReference type="Pfam" id="PF00717">
    <property type="entry name" value="Peptidase_S24"/>
    <property type="match status" value="1"/>
</dbReference>
<dbReference type="RefSeq" id="WP_198479980.1">
    <property type="nucleotide sequence ID" value="NZ_CP066022.1"/>
</dbReference>
<dbReference type="SUPFAM" id="SSF47413">
    <property type="entry name" value="lambda repressor-like DNA-binding domains"/>
    <property type="match status" value="1"/>
</dbReference>
<name>A0A7T4KFP0_9FUSO</name>
<dbReference type="PANTHER" id="PTHR40661:SF3">
    <property type="entry name" value="FELS-1 PROPHAGE TRANSCRIPTIONAL REGULATOR"/>
    <property type="match status" value="1"/>
</dbReference>
<dbReference type="SMART" id="SM00530">
    <property type="entry name" value="HTH_XRE"/>
    <property type="match status" value="1"/>
</dbReference>
<evidence type="ECO:0000256" key="2">
    <source>
        <dbReference type="ARBA" id="ARBA00023125"/>
    </source>
</evidence>
<keyword evidence="2" id="KW-0238">DNA-binding</keyword>
<dbReference type="InterPro" id="IPR010982">
    <property type="entry name" value="Lambda_DNA-bd_dom_sf"/>
</dbReference>
<organism evidence="5 6">
    <name type="scientific">Fusobacterium canifelinum</name>
    <dbReference type="NCBI Taxonomy" id="285729"/>
    <lineage>
        <taxon>Bacteria</taxon>
        <taxon>Fusobacteriati</taxon>
        <taxon>Fusobacteriota</taxon>
        <taxon>Fusobacteriia</taxon>
        <taxon>Fusobacteriales</taxon>
        <taxon>Fusobacteriaceae</taxon>
        <taxon>Fusobacterium</taxon>
    </lineage>
</organism>
<dbReference type="SUPFAM" id="SSF51306">
    <property type="entry name" value="LexA/Signal peptidase"/>
    <property type="match status" value="1"/>
</dbReference>
<protein>
    <submittedName>
        <fullName evidence="5">LexA family transcriptional regulator</fullName>
    </submittedName>
</protein>
<proteinExistence type="predicted"/>
<evidence type="ECO:0000256" key="1">
    <source>
        <dbReference type="ARBA" id="ARBA00023015"/>
    </source>
</evidence>
<sequence>MYSIGKKIAFLRKKEKLNQDELADKLGIARQSILNYENEKRQIPIDVLAKIANFFNVTIESFFLEDAEDFKEVKIEKDSVRIPIYSNASAGTGIYGQEDPLDWLELPKSIAKNATFGTFVRGDSMEPRIYENDLLLIRTNEILDTGSIGIFKLNDDIYCKKFQYNPLTREITLKSLNPKYDPIRITKEDDFCIIGRVVAVIDYTI</sequence>
<dbReference type="CDD" id="cd06529">
    <property type="entry name" value="S24_LexA-like"/>
    <property type="match status" value="1"/>
</dbReference>
<evidence type="ECO:0000259" key="4">
    <source>
        <dbReference type="PROSITE" id="PS50943"/>
    </source>
</evidence>
<dbReference type="Pfam" id="PF12844">
    <property type="entry name" value="HTH_19"/>
    <property type="match status" value="1"/>
</dbReference>
<dbReference type="EMBL" id="CP066022">
    <property type="protein sequence ID" value="QQB72969.1"/>
    <property type="molecule type" value="Genomic_DNA"/>
</dbReference>
<dbReference type="InterPro" id="IPR039418">
    <property type="entry name" value="LexA-like"/>
</dbReference>